<feature type="domain" description="PAC" evidence="2">
    <location>
        <begin position="219"/>
        <end position="270"/>
    </location>
</feature>
<organism evidence="3 4">
    <name type="scientific">Desulfofustis limnaeus</name>
    <dbReference type="NCBI Taxonomy" id="2740163"/>
    <lineage>
        <taxon>Bacteria</taxon>
        <taxon>Pseudomonadati</taxon>
        <taxon>Thermodesulfobacteriota</taxon>
        <taxon>Desulfobulbia</taxon>
        <taxon>Desulfobulbales</taxon>
        <taxon>Desulfocapsaceae</taxon>
        <taxon>Desulfofustis</taxon>
    </lineage>
</organism>
<dbReference type="PANTHER" id="PTHR44757">
    <property type="entry name" value="DIGUANYLATE CYCLASE DGCP"/>
    <property type="match status" value="1"/>
</dbReference>
<dbReference type="PROSITE" id="PS50113">
    <property type="entry name" value="PAC"/>
    <property type="match status" value="2"/>
</dbReference>
<dbReference type="Proteomes" id="UP000830055">
    <property type="component" value="Chromosome"/>
</dbReference>
<dbReference type="NCBIfam" id="TIGR00229">
    <property type="entry name" value="sensory_box"/>
    <property type="match status" value="2"/>
</dbReference>
<dbReference type="PANTHER" id="PTHR44757:SF2">
    <property type="entry name" value="BIOFILM ARCHITECTURE MAINTENANCE PROTEIN MBAA"/>
    <property type="match status" value="1"/>
</dbReference>
<feature type="domain" description="PAS" evidence="1">
    <location>
        <begin position="18"/>
        <end position="88"/>
    </location>
</feature>
<evidence type="ECO:0000313" key="4">
    <source>
        <dbReference type="Proteomes" id="UP000830055"/>
    </source>
</evidence>
<evidence type="ECO:0000259" key="2">
    <source>
        <dbReference type="PROSITE" id="PS50113"/>
    </source>
</evidence>
<dbReference type="InterPro" id="IPR052155">
    <property type="entry name" value="Biofilm_reg_signaling"/>
</dbReference>
<sequence length="403" mass="45773">MQQDSPAQPVSQSDFPLELNDFRDIVHNAPIGIFTSTPDGRFISVNPALARMYGYLSPEELIESVTDLAVQTYANPADRDLFVRLIQEQEEIFDHECLLRRKDGSCFWASRNARAVRDSNGVILFYQGFTSDISSRKEAELQLKASQERLQSIFRVAPTGIGVVCNRQFSEVNERICEMTGYDAEELLGRNARMLYPTQEEYDYVGSEKYRQIASRGTGMVETRWQRKNGTIINVLMASTPIDPEDLHKGVTFTALDITERKQAEEDLRHALQTFLTVLNGMEAVIYVADLTTNEILFANRHLIDTYGFDPTGRTCFAALRGEKKPCEACPAQALLQGTGDSTTVRIREGKNPVTGKHLIYHDRLITWLDGRPVRLQVATDITPLKDMEQERNRIREQLRQSQ</sequence>
<feature type="domain" description="PAC" evidence="2">
    <location>
        <begin position="93"/>
        <end position="145"/>
    </location>
</feature>
<evidence type="ECO:0008006" key="5">
    <source>
        <dbReference type="Google" id="ProtNLM"/>
    </source>
</evidence>
<dbReference type="SUPFAM" id="SSF55785">
    <property type="entry name" value="PYP-like sensor domain (PAS domain)"/>
    <property type="match status" value="3"/>
</dbReference>
<evidence type="ECO:0000313" key="3">
    <source>
        <dbReference type="EMBL" id="BDD86062.1"/>
    </source>
</evidence>
<dbReference type="SMART" id="SM00086">
    <property type="entry name" value="PAC"/>
    <property type="match status" value="2"/>
</dbReference>
<evidence type="ECO:0000259" key="1">
    <source>
        <dbReference type="PROSITE" id="PS50112"/>
    </source>
</evidence>
<dbReference type="InterPro" id="IPR000014">
    <property type="entry name" value="PAS"/>
</dbReference>
<dbReference type="InterPro" id="IPR001610">
    <property type="entry name" value="PAC"/>
</dbReference>
<accession>A0ABM7W572</accession>
<dbReference type="Pfam" id="PF13426">
    <property type="entry name" value="PAS_9"/>
    <property type="match status" value="2"/>
</dbReference>
<dbReference type="EMBL" id="AP025516">
    <property type="protein sequence ID" value="BDD86062.1"/>
    <property type="molecule type" value="Genomic_DNA"/>
</dbReference>
<gene>
    <name evidence="3" type="ORF">DPPLL_04270</name>
</gene>
<reference evidence="3 4" key="1">
    <citation type="submission" date="2022-01" db="EMBL/GenBank/DDBJ databases">
        <title>Desulfofustis limnae sp. nov., a novel mesophilic sulfate-reducing bacterium isolated from marsh soil.</title>
        <authorList>
            <person name="Watanabe M."/>
            <person name="Takahashi A."/>
            <person name="Kojima H."/>
            <person name="Fukui M."/>
        </authorList>
    </citation>
    <scope>NUCLEOTIDE SEQUENCE [LARGE SCALE GENOMIC DNA]</scope>
    <source>
        <strain evidence="3 4">PPLL</strain>
    </source>
</reference>
<dbReference type="RefSeq" id="WP_284153164.1">
    <property type="nucleotide sequence ID" value="NZ_AP025516.1"/>
</dbReference>
<feature type="domain" description="PAS" evidence="1">
    <location>
        <begin position="172"/>
        <end position="197"/>
    </location>
</feature>
<dbReference type="InterPro" id="IPR000700">
    <property type="entry name" value="PAS-assoc_C"/>
</dbReference>
<keyword evidence="4" id="KW-1185">Reference proteome</keyword>
<dbReference type="PROSITE" id="PS50112">
    <property type="entry name" value="PAS"/>
    <property type="match status" value="2"/>
</dbReference>
<dbReference type="CDD" id="cd00130">
    <property type="entry name" value="PAS"/>
    <property type="match status" value="2"/>
</dbReference>
<dbReference type="SMART" id="SM00091">
    <property type="entry name" value="PAS"/>
    <property type="match status" value="2"/>
</dbReference>
<proteinExistence type="predicted"/>
<name>A0ABM7W572_9BACT</name>
<dbReference type="InterPro" id="IPR035965">
    <property type="entry name" value="PAS-like_dom_sf"/>
</dbReference>
<dbReference type="Gene3D" id="3.30.450.20">
    <property type="entry name" value="PAS domain"/>
    <property type="match status" value="3"/>
</dbReference>
<protein>
    <recommendedName>
        <fullName evidence="5">PAS domain S-box protein</fullName>
    </recommendedName>
</protein>